<sequence length="65" mass="7842">MDLHLKGVRRMAMKARVNLEAIRPNTIISTRTTTIIGAWNVRTIYYSRNQMARIRRDRQHKLEYR</sequence>
<reference evidence="1" key="2">
    <citation type="submission" date="2020-11" db="EMBL/GenBank/DDBJ databases">
        <authorList>
            <person name="McCartney M.A."/>
            <person name="Auch B."/>
            <person name="Kono T."/>
            <person name="Mallez S."/>
            <person name="Becker A."/>
            <person name="Gohl D.M."/>
            <person name="Silverstein K.A.T."/>
            <person name="Koren S."/>
            <person name="Bechman K.B."/>
            <person name="Herman A."/>
            <person name="Abrahante J.E."/>
            <person name="Garbe J."/>
        </authorList>
    </citation>
    <scope>NUCLEOTIDE SEQUENCE</scope>
    <source>
        <strain evidence="1">Duluth1</strain>
        <tissue evidence="1">Whole animal</tissue>
    </source>
</reference>
<name>A0A9D4K9K2_DREPO</name>
<proteinExistence type="predicted"/>
<comment type="caution">
    <text evidence="1">The sequence shown here is derived from an EMBL/GenBank/DDBJ whole genome shotgun (WGS) entry which is preliminary data.</text>
</comment>
<reference evidence="1" key="1">
    <citation type="journal article" date="2019" name="bioRxiv">
        <title>The Genome of the Zebra Mussel, Dreissena polymorpha: A Resource for Invasive Species Research.</title>
        <authorList>
            <person name="McCartney M.A."/>
            <person name="Auch B."/>
            <person name="Kono T."/>
            <person name="Mallez S."/>
            <person name="Zhang Y."/>
            <person name="Obille A."/>
            <person name="Becker A."/>
            <person name="Abrahante J.E."/>
            <person name="Garbe J."/>
            <person name="Badalamenti J.P."/>
            <person name="Herman A."/>
            <person name="Mangelson H."/>
            <person name="Liachko I."/>
            <person name="Sullivan S."/>
            <person name="Sone E.D."/>
            <person name="Koren S."/>
            <person name="Silverstein K.A.T."/>
            <person name="Beckman K.B."/>
            <person name="Gohl D.M."/>
        </authorList>
    </citation>
    <scope>NUCLEOTIDE SEQUENCE</scope>
    <source>
        <strain evidence="1">Duluth1</strain>
        <tissue evidence="1">Whole animal</tissue>
    </source>
</reference>
<dbReference type="EMBL" id="JAIWYP010000004">
    <property type="protein sequence ID" value="KAH3835464.1"/>
    <property type="molecule type" value="Genomic_DNA"/>
</dbReference>
<evidence type="ECO:0000313" key="1">
    <source>
        <dbReference type="EMBL" id="KAH3835464.1"/>
    </source>
</evidence>
<dbReference type="AlphaFoldDB" id="A0A9D4K9K2"/>
<dbReference type="Proteomes" id="UP000828390">
    <property type="component" value="Unassembled WGS sequence"/>
</dbReference>
<keyword evidence="2" id="KW-1185">Reference proteome</keyword>
<protein>
    <submittedName>
        <fullName evidence="1">Uncharacterized protein</fullName>
    </submittedName>
</protein>
<gene>
    <name evidence="1" type="ORF">DPMN_108812</name>
</gene>
<organism evidence="1 2">
    <name type="scientific">Dreissena polymorpha</name>
    <name type="common">Zebra mussel</name>
    <name type="synonym">Mytilus polymorpha</name>
    <dbReference type="NCBI Taxonomy" id="45954"/>
    <lineage>
        <taxon>Eukaryota</taxon>
        <taxon>Metazoa</taxon>
        <taxon>Spiralia</taxon>
        <taxon>Lophotrochozoa</taxon>
        <taxon>Mollusca</taxon>
        <taxon>Bivalvia</taxon>
        <taxon>Autobranchia</taxon>
        <taxon>Heteroconchia</taxon>
        <taxon>Euheterodonta</taxon>
        <taxon>Imparidentia</taxon>
        <taxon>Neoheterodontei</taxon>
        <taxon>Myida</taxon>
        <taxon>Dreissenoidea</taxon>
        <taxon>Dreissenidae</taxon>
        <taxon>Dreissena</taxon>
    </lineage>
</organism>
<evidence type="ECO:0000313" key="2">
    <source>
        <dbReference type="Proteomes" id="UP000828390"/>
    </source>
</evidence>
<accession>A0A9D4K9K2</accession>